<reference evidence="1" key="1">
    <citation type="submission" date="2015-12" db="EMBL/GenBank/DDBJ databases">
        <title>Gene expression during late stages of embryo sac development: a critical building block for successful pollen-pistil interactions.</title>
        <authorList>
            <person name="Liu Y."/>
            <person name="Joly V."/>
            <person name="Sabar M."/>
            <person name="Matton D.P."/>
        </authorList>
    </citation>
    <scope>NUCLEOTIDE SEQUENCE</scope>
</reference>
<feature type="non-terminal residue" evidence="1">
    <location>
        <position position="1"/>
    </location>
</feature>
<evidence type="ECO:0000313" key="1">
    <source>
        <dbReference type="EMBL" id="JAP07996.1"/>
    </source>
</evidence>
<accession>A0A0V0GI98</accession>
<dbReference type="EMBL" id="GEDG01037668">
    <property type="protein sequence ID" value="JAP07996.1"/>
    <property type="molecule type" value="Transcribed_RNA"/>
</dbReference>
<sequence>CKDLSTLQNIHFKKQSSTHTSLSIGKGKNSNPAELTKYVSFSFYKYYDQTFTRAMLTLLRGIKL</sequence>
<dbReference type="AlphaFoldDB" id="A0A0V0GI98"/>
<proteinExistence type="predicted"/>
<name>A0A0V0GI98_SOLCH</name>
<protein>
    <submittedName>
        <fullName evidence="1">Putative ovule protein</fullName>
    </submittedName>
</protein>
<organism evidence="1">
    <name type="scientific">Solanum chacoense</name>
    <name type="common">Chaco potato</name>
    <dbReference type="NCBI Taxonomy" id="4108"/>
    <lineage>
        <taxon>Eukaryota</taxon>
        <taxon>Viridiplantae</taxon>
        <taxon>Streptophyta</taxon>
        <taxon>Embryophyta</taxon>
        <taxon>Tracheophyta</taxon>
        <taxon>Spermatophyta</taxon>
        <taxon>Magnoliopsida</taxon>
        <taxon>eudicotyledons</taxon>
        <taxon>Gunneridae</taxon>
        <taxon>Pentapetalae</taxon>
        <taxon>asterids</taxon>
        <taxon>lamiids</taxon>
        <taxon>Solanales</taxon>
        <taxon>Solanaceae</taxon>
        <taxon>Solanoideae</taxon>
        <taxon>Solaneae</taxon>
        <taxon>Solanum</taxon>
    </lineage>
</organism>